<organism evidence="1 2">
    <name type="scientific">Candida boidinii</name>
    <name type="common">Yeast</name>
    <dbReference type="NCBI Taxonomy" id="5477"/>
    <lineage>
        <taxon>Eukaryota</taxon>
        <taxon>Fungi</taxon>
        <taxon>Dikarya</taxon>
        <taxon>Ascomycota</taxon>
        <taxon>Saccharomycotina</taxon>
        <taxon>Pichiomycetes</taxon>
        <taxon>Pichiales</taxon>
        <taxon>Pichiaceae</taxon>
        <taxon>Ogataea</taxon>
        <taxon>Ogataea/Candida clade</taxon>
    </lineage>
</organism>
<dbReference type="EMBL" id="BSXV01002860">
    <property type="protein sequence ID" value="GME96914.1"/>
    <property type="molecule type" value="Genomic_DNA"/>
</dbReference>
<sequence>MSLDKVPQIYCRQPKTVELISCQPKFTILPNFEKPSLDCRCASYSSNGEFFAYIQPNKFYLTSSNTGELISTIDVKDIFDFQLSPNGKFLITWSTPVKDEESGNFKPNVKIFNLNNSSSPILLQEFTNKSQSGWRFQFTHDESLMCKLTNSYQIDFFSTTDLDKLKSNKPLYTLNTKEFGIIQSFQISPGKNPSIAIFIPEKKGKPAYIKVYSLPNLKKPSSQKQFFKGETCKLKWNDLGTSILALVSTDVDTTNKSYYGESTLYLLGISGAFDQRINLDKEGPIHDIT</sequence>
<evidence type="ECO:0000313" key="2">
    <source>
        <dbReference type="Proteomes" id="UP001165101"/>
    </source>
</evidence>
<accession>A0ACB5TXH6</accession>
<dbReference type="Proteomes" id="UP001165101">
    <property type="component" value="Unassembled WGS sequence"/>
</dbReference>
<name>A0ACB5TXH6_CANBO</name>
<keyword evidence="2" id="KW-1185">Reference proteome</keyword>
<comment type="caution">
    <text evidence="1">The sequence shown here is derived from an EMBL/GenBank/DDBJ whole genome shotgun (WGS) entry which is preliminary data.</text>
</comment>
<protein>
    <submittedName>
        <fullName evidence="1">Unnamed protein product</fullName>
    </submittedName>
</protein>
<evidence type="ECO:0000313" key="1">
    <source>
        <dbReference type="EMBL" id="GME96914.1"/>
    </source>
</evidence>
<reference evidence="1" key="1">
    <citation type="submission" date="2023-04" db="EMBL/GenBank/DDBJ databases">
        <title>Candida boidinii NBRC 1967.</title>
        <authorList>
            <person name="Ichikawa N."/>
            <person name="Sato H."/>
            <person name="Tonouchi N."/>
        </authorList>
    </citation>
    <scope>NUCLEOTIDE SEQUENCE</scope>
    <source>
        <strain evidence="1">NBRC 1967</strain>
    </source>
</reference>
<feature type="non-terminal residue" evidence="1">
    <location>
        <position position="289"/>
    </location>
</feature>
<proteinExistence type="predicted"/>
<gene>
    <name evidence="1" type="ORF">Cboi01_000443500</name>
</gene>